<dbReference type="InterPro" id="IPR013604">
    <property type="entry name" value="7TM_chemorcpt"/>
</dbReference>
<comment type="subcellular location">
    <subcellularLocation>
        <location evidence="1">Cell membrane</location>
        <topology evidence="1">Multi-pass membrane protein</topology>
    </subcellularLocation>
</comment>
<dbReference type="GO" id="GO:0050909">
    <property type="term" value="P:sensory perception of taste"/>
    <property type="evidence" value="ECO:0007669"/>
    <property type="project" value="InterPro"/>
</dbReference>
<dbReference type="GO" id="GO:0005886">
    <property type="term" value="C:plasma membrane"/>
    <property type="evidence" value="ECO:0007669"/>
    <property type="project" value="UniProtKB-SubCell"/>
</dbReference>
<evidence type="ECO:0000256" key="6">
    <source>
        <dbReference type="SAM" id="Phobius"/>
    </source>
</evidence>
<protein>
    <submittedName>
        <fullName evidence="7">Uncharacterized protein</fullName>
    </submittedName>
</protein>
<evidence type="ECO:0000256" key="5">
    <source>
        <dbReference type="ARBA" id="ARBA00023136"/>
    </source>
</evidence>
<feature type="transmembrane region" description="Helical" evidence="6">
    <location>
        <begin position="60"/>
        <end position="82"/>
    </location>
</feature>
<keyword evidence="8" id="KW-1185">Reference proteome</keyword>
<dbReference type="Pfam" id="PF08395">
    <property type="entry name" value="7tm_7"/>
    <property type="match status" value="1"/>
</dbReference>
<evidence type="ECO:0000256" key="2">
    <source>
        <dbReference type="ARBA" id="ARBA00022475"/>
    </source>
</evidence>
<evidence type="ECO:0000256" key="3">
    <source>
        <dbReference type="ARBA" id="ARBA00022692"/>
    </source>
</evidence>
<organism evidence="7 8">
    <name type="scientific">Aquatica leii</name>
    <dbReference type="NCBI Taxonomy" id="1421715"/>
    <lineage>
        <taxon>Eukaryota</taxon>
        <taxon>Metazoa</taxon>
        <taxon>Ecdysozoa</taxon>
        <taxon>Arthropoda</taxon>
        <taxon>Hexapoda</taxon>
        <taxon>Insecta</taxon>
        <taxon>Pterygota</taxon>
        <taxon>Neoptera</taxon>
        <taxon>Endopterygota</taxon>
        <taxon>Coleoptera</taxon>
        <taxon>Polyphaga</taxon>
        <taxon>Elateriformia</taxon>
        <taxon>Elateroidea</taxon>
        <taxon>Lampyridae</taxon>
        <taxon>Luciolinae</taxon>
        <taxon>Aquatica</taxon>
    </lineage>
</organism>
<reference evidence="8" key="1">
    <citation type="submission" date="2023-01" db="EMBL/GenBank/DDBJ databases">
        <title>Key to firefly adult light organ development and bioluminescence: homeobox transcription factors regulate luciferase expression and transportation to peroxisome.</title>
        <authorList>
            <person name="Fu X."/>
        </authorList>
    </citation>
    <scope>NUCLEOTIDE SEQUENCE [LARGE SCALE GENOMIC DNA]</scope>
</reference>
<accession>A0AAN7Q3P6</accession>
<keyword evidence="2" id="KW-1003">Cell membrane</keyword>
<feature type="transmembrane region" description="Helical" evidence="6">
    <location>
        <begin position="138"/>
        <end position="157"/>
    </location>
</feature>
<dbReference type="EMBL" id="JARPUR010000004">
    <property type="protein sequence ID" value="KAK4878420.1"/>
    <property type="molecule type" value="Genomic_DNA"/>
</dbReference>
<evidence type="ECO:0000256" key="1">
    <source>
        <dbReference type="ARBA" id="ARBA00004651"/>
    </source>
</evidence>
<evidence type="ECO:0000313" key="8">
    <source>
        <dbReference type="Proteomes" id="UP001353858"/>
    </source>
</evidence>
<comment type="caution">
    <text evidence="7">The sequence shown here is derived from an EMBL/GenBank/DDBJ whole genome shotgun (WGS) entry which is preliminary data.</text>
</comment>
<name>A0AAN7Q3P6_9COLE</name>
<proteinExistence type="predicted"/>
<keyword evidence="4 6" id="KW-1133">Transmembrane helix</keyword>
<dbReference type="AlphaFoldDB" id="A0AAN7Q3P6"/>
<keyword evidence="3 6" id="KW-0812">Transmembrane</keyword>
<evidence type="ECO:0000313" key="7">
    <source>
        <dbReference type="EMBL" id="KAK4878420.1"/>
    </source>
</evidence>
<sequence length="162" mass="18529">MEQFHRIHLEICRLANATHEAFYVPMLITLLTKCIYAFTSPIVCYFSLVDLLSNGFNIDGFFVLTTSCLTIVSTAITSFYLVDCYTYTSNKANTFSMSTIHRLQYKRLDDYIEQCSLQLVHQKLAFLVAKISPINRELIYSAFGSIISALLIVVQYHQSKVN</sequence>
<keyword evidence="5 6" id="KW-0472">Membrane</keyword>
<gene>
    <name evidence="7" type="ORF">RN001_010926</name>
</gene>
<feature type="transmembrane region" description="Helical" evidence="6">
    <location>
        <begin position="21"/>
        <end position="48"/>
    </location>
</feature>
<evidence type="ECO:0000256" key="4">
    <source>
        <dbReference type="ARBA" id="ARBA00022989"/>
    </source>
</evidence>
<dbReference type="Proteomes" id="UP001353858">
    <property type="component" value="Unassembled WGS sequence"/>
</dbReference>